<dbReference type="OrthoDB" id="9806213at2"/>
<sequence>MANRFDWNALEERITAVLDEYPELSRTKALSVVAACELFDIDSEEAVDAITDGANDRGVDLFFIDDRDGRNDIHLMQAKCVETFDRSKRNFPGNEVDKIISFINDLSAQDESSFQNANELIKTRIADAFEILKQAKATITVHFVGNCKGLVQDERDRLENAFSRYRAISFEMHNLDSLSDYFLEKQAPNLSREISAIDNNFFDRTDQNLRGIVCTVLATDIVEMIRSKENPSEVEPSIFDQNVRVYLKRRNRINKIIISSALDEENHMFWYRNNGITMTCDKMEMGPSRRNPKISMQNVQIVNGGQTSNCLFEAWQENSERVADVLLLVRIIETTSEDIKLAIAESTNSQTPINVRDLKANDRLQRQLELTFADMGYFYERKKGQFANEDRAMRIDALDAGQAFLAYGVGLPEVAKKDRGRVFGDLYETVFSDEVSAQKLLVSHQLIAAVNQRKTEVRRKIREEEQLEPGRMALVDGAFHALFAIRQLGIERKIDLWDFEAANQLVDDAISAVETLYKEAVQRDENFSSNRFFKEARTKDLVTRAVA</sequence>
<evidence type="ECO:0000313" key="2">
    <source>
        <dbReference type="EMBL" id="RJY08946.1"/>
    </source>
</evidence>
<dbReference type="Pfam" id="PF10592">
    <property type="entry name" value="AIPR"/>
    <property type="match status" value="1"/>
</dbReference>
<dbReference type="Proteomes" id="UP000285232">
    <property type="component" value="Unassembled WGS sequence"/>
</dbReference>
<name>A0A419RT48_9SPHN</name>
<dbReference type="EMBL" id="RAHX01000001">
    <property type="protein sequence ID" value="RJY08946.1"/>
    <property type="molecule type" value="Genomic_DNA"/>
</dbReference>
<gene>
    <name evidence="2" type="ORF">D6201_05835</name>
</gene>
<keyword evidence="3" id="KW-1185">Reference proteome</keyword>
<dbReference type="InterPro" id="IPR018891">
    <property type="entry name" value="AIPR_C"/>
</dbReference>
<evidence type="ECO:0000259" key="1">
    <source>
        <dbReference type="Pfam" id="PF10592"/>
    </source>
</evidence>
<dbReference type="RefSeq" id="WP_120047957.1">
    <property type="nucleotide sequence ID" value="NZ_RAHX01000001.1"/>
</dbReference>
<evidence type="ECO:0000313" key="3">
    <source>
        <dbReference type="Proteomes" id="UP000285232"/>
    </source>
</evidence>
<feature type="domain" description="Abortive phage infection protein C-terminal" evidence="1">
    <location>
        <begin position="239"/>
        <end position="520"/>
    </location>
</feature>
<protein>
    <submittedName>
        <fullName evidence="2">Abortive phage infection protein</fullName>
    </submittedName>
</protein>
<reference evidence="2 3" key="1">
    <citation type="journal article" date="2017" name="Int. J. Syst. Evol. Microbiol.">
        <title>Erythrobacter aquimixticola sp. nov., isolated from the junction between the ocean and a freshwater spring.</title>
        <authorList>
            <person name="Park S."/>
            <person name="Jung Y.T."/>
            <person name="Choi S.J."/>
            <person name="Yoon J.H."/>
        </authorList>
    </citation>
    <scope>NUCLEOTIDE SEQUENCE [LARGE SCALE GENOMIC DNA]</scope>
    <source>
        <strain evidence="2 3">JSSK-14</strain>
    </source>
</reference>
<comment type="caution">
    <text evidence="2">The sequence shown here is derived from an EMBL/GenBank/DDBJ whole genome shotgun (WGS) entry which is preliminary data.</text>
</comment>
<organism evidence="2 3">
    <name type="scientific">Aurantiacibacter aquimixticola</name>
    <dbReference type="NCBI Taxonomy" id="1958945"/>
    <lineage>
        <taxon>Bacteria</taxon>
        <taxon>Pseudomonadati</taxon>
        <taxon>Pseudomonadota</taxon>
        <taxon>Alphaproteobacteria</taxon>
        <taxon>Sphingomonadales</taxon>
        <taxon>Erythrobacteraceae</taxon>
        <taxon>Aurantiacibacter</taxon>
    </lineage>
</organism>
<accession>A0A419RT48</accession>
<dbReference type="AlphaFoldDB" id="A0A419RT48"/>
<proteinExistence type="predicted"/>